<evidence type="ECO:0000256" key="6">
    <source>
        <dbReference type="ARBA" id="ARBA00022777"/>
    </source>
</evidence>
<dbReference type="HAMAP" id="MF_00061">
    <property type="entry name" value="IspE"/>
    <property type="match status" value="1"/>
</dbReference>
<name>A0A011NSQ5_9PROT</name>
<dbReference type="NCBIfam" id="NF011202">
    <property type="entry name" value="PRK14608.1"/>
    <property type="match status" value="1"/>
</dbReference>
<accession>A0A011NSQ5</accession>
<dbReference type="AlphaFoldDB" id="A0A011NSQ5"/>
<comment type="function">
    <text evidence="10">Catalyzes the phosphorylation of the position 2 hydroxy group of 4-diphosphocytidyl-2C-methyl-D-erythritol.</text>
</comment>
<proteinExistence type="inferred from homology"/>
<keyword evidence="8 10" id="KW-0414">Isoprene biosynthesis</keyword>
<dbReference type="SUPFAM" id="SSF55060">
    <property type="entry name" value="GHMP Kinase, C-terminal domain"/>
    <property type="match status" value="1"/>
</dbReference>
<organism evidence="13 14">
    <name type="scientific">Candidatus Accumulibacter adjunctus</name>
    <dbReference type="NCBI Taxonomy" id="1454001"/>
    <lineage>
        <taxon>Bacteria</taxon>
        <taxon>Pseudomonadati</taxon>
        <taxon>Pseudomonadota</taxon>
        <taxon>Betaproteobacteria</taxon>
        <taxon>Candidatus Accumulibacter</taxon>
    </lineage>
</organism>
<comment type="caution">
    <text evidence="13">The sequence shown here is derived from an EMBL/GenBank/DDBJ whole genome shotgun (WGS) entry which is preliminary data.</text>
</comment>
<dbReference type="GO" id="GO:0005524">
    <property type="term" value="F:ATP binding"/>
    <property type="evidence" value="ECO:0007669"/>
    <property type="project" value="UniProtKB-UniRule"/>
</dbReference>
<dbReference type="GO" id="GO:0019288">
    <property type="term" value="P:isopentenyl diphosphate biosynthetic process, methylerythritol 4-phosphate pathway"/>
    <property type="evidence" value="ECO:0007669"/>
    <property type="project" value="UniProtKB-UniRule"/>
</dbReference>
<dbReference type="InterPro" id="IPR006204">
    <property type="entry name" value="GHMP_kinase_N_dom"/>
</dbReference>
<sequence length="289" mass="30748">MNPAGGGWSWDSSYPAPAKLNLFLRVTGRRADGYHLLQTVFRFLDHADRLHFSPRADAAVRLITPLPGVPPENDLSVRAARLLQAASGCRQGVDIRIEKHLPMGGGLGGGSSDAASVLLALNHLWQLALPRQRLQEIGLTLGADVPVFLFGRNAFAEGVGETLRAVELPPRCYVVVEPPVQVSTAAIFAAPELRRDSPPIDARDWAPDDIGNDLEAVACSRFPAIASCLRHLSAAAAPARARMTGSGACVFAECSNPEEAAAVLRRLPPGLRAWTSAGASAHPLLDLAR</sequence>
<feature type="domain" description="GHMP kinase C-terminal" evidence="12">
    <location>
        <begin position="222"/>
        <end position="267"/>
    </location>
</feature>
<comment type="similarity">
    <text evidence="1 10">Belongs to the GHMP kinase family. IspE subfamily.</text>
</comment>
<dbReference type="InterPro" id="IPR013750">
    <property type="entry name" value="GHMP_kinase_C_dom"/>
</dbReference>
<dbReference type="EMBL" id="JFAX01000009">
    <property type="protein sequence ID" value="EXI67617.1"/>
    <property type="molecule type" value="Genomic_DNA"/>
</dbReference>
<dbReference type="SUPFAM" id="SSF54211">
    <property type="entry name" value="Ribosomal protein S5 domain 2-like"/>
    <property type="match status" value="1"/>
</dbReference>
<dbReference type="GO" id="GO:0050515">
    <property type="term" value="F:4-(cytidine 5'-diphospho)-2-C-methyl-D-erythritol kinase activity"/>
    <property type="evidence" value="ECO:0007669"/>
    <property type="project" value="UniProtKB-UniRule"/>
</dbReference>
<keyword evidence="4 10" id="KW-0808">Transferase</keyword>
<dbReference type="EC" id="2.7.1.148" evidence="2 10"/>
<feature type="binding site" evidence="10">
    <location>
        <begin position="102"/>
        <end position="112"/>
    </location>
    <ligand>
        <name>ATP</name>
        <dbReference type="ChEBI" id="CHEBI:30616"/>
    </ligand>
</feature>
<evidence type="ECO:0000256" key="7">
    <source>
        <dbReference type="ARBA" id="ARBA00022840"/>
    </source>
</evidence>
<evidence type="ECO:0000256" key="3">
    <source>
        <dbReference type="ARBA" id="ARBA00017473"/>
    </source>
</evidence>
<dbReference type="NCBIfam" id="TIGR00154">
    <property type="entry name" value="ispE"/>
    <property type="match status" value="1"/>
</dbReference>
<dbReference type="InterPro" id="IPR004424">
    <property type="entry name" value="IspE"/>
</dbReference>
<dbReference type="InterPro" id="IPR014721">
    <property type="entry name" value="Ribsml_uS5_D2-typ_fold_subgr"/>
</dbReference>
<keyword evidence="6 10" id="KW-0418">Kinase</keyword>
<evidence type="ECO:0000256" key="1">
    <source>
        <dbReference type="ARBA" id="ARBA00009684"/>
    </source>
</evidence>
<dbReference type="Gene3D" id="3.30.230.10">
    <property type="match status" value="1"/>
</dbReference>
<evidence type="ECO:0000256" key="5">
    <source>
        <dbReference type="ARBA" id="ARBA00022741"/>
    </source>
</evidence>
<feature type="active site" evidence="10">
    <location>
        <position position="144"/>
    </location>
</feature>
<dbReference type="PIRSF" id="PIRSF010376">
    <property type="entry name" value="IspE"/>
    <property type="match status" value="1"/>
</dbReference>
<dbReference type="PATRIC" id="fig|1454001.3.peg.1878"/>
<reference evidence="13" key="1">
    <citation type="submission" date="2014-02" db="EMBL/GenBank/DDBJ databases">
        <title>Expanding our view of genomic diversity in Candidatus Accumulibacter clades.</title>
        <authorList>
            <person name="Skennerton C.T."/>
            <person name="Barr J.J."/>
            <person name="Slater F.R."/>
            <person name="Bond P.L."/>
            <person name="Tyson G.W."/>
        </authorList>
    </citation>
    <scope>NUCLEOTIDE SEQUENCE [LARGE SCALE GENOMIC DNA]</scope>
</reference>
<dbReference type="Gene3D" id="3.30.70.890">
    <property type="entry name" value="GHMP kinase, C-terminal domain"/>
    <property type="match status" value="1"/>
</dbReference>
<dbReference type="PANTHER" id="PTHR43527">
    <property type="entry name" value="4-DIPHOSPHOCYTIDYL-2-C-METHYL-D-ERYTHRITOL KINASE, CHLOROPLASTIC"/>
    <property type="match status" value="1"/>
</dbReference>
<evidence type="ECO:0000256" key="2">
    <source>
        <dbReference type="ARBA" id="ARBA00012052"/>
    </source>
</evidence>
<dbReference type="Pfam" id="PF00288">
    <property type="entry name" value="GHMP_kinases_N"/>
    <property type="match status" value="1"/>
</dbReference>
<evidence type="ECO:0000256" key="9">
    <source>
        <dbReference type="ARBA" id="ARBA00032554"/>
    </source>
</evidence>
<feature type="active site" evidence="10">
    <location>
        <position position="19"/>
    </location>
</feature>
<protein>
    <recommendedName>
        <fullName evidence="3 10">4-diphosphocytidyl-2-C-methyl-D-erythritol kinase</fullName>
        <shortName evidence="10">CMK</shortName>
        <ecNumber evidence="2 10">2.7.1.148</ecNumber>
    </recommendedName>
    <alternativeName>
        <fullName evidence="9 10">4-(cytidine-5'-diphospho)-2-C-methyl-D-erythritol kinase</fullName>
    </alternativeName>
</protein>
<gene>
    <name evidence="10 13" type="primary">ispE</name>
    <name evidence="13" type="ORF">AW08_01879</name>
</gene>
<evidence type="ECO:0000256" key="8">
    <source>
        <dbReference type="ARBA" id="ARBA00023229"/>
    </source>
</evidence>
<dbReference type="GO" id="GO:0016114">
    <property type="term" value="P:terpenoid biosynthetic process"/>
    <property type="evidence" value="ECO:0007669"/>
    <property type="project" value="UniProtKB-UniRule"/>
</dbReference>
<evidence type="ECO:0000259" key="11">
    <source>
        <dbReference type="Pfam" id="PF00288"/>
    </source>
</evidence>
<dbReference type="InterPro" id="IPR020568">
    <property type="entry name" value="Ribosomal_Su5_D2-typ_SF"/>
</dbReference>
<dbReference type="STRING" id="1454001.AW08_01879"/>
<evidence type="ECO:0000256" key="10">
    <source>
        <dbReference type="HAMAP-Rule" id="MF_00061"/>
    </source>
</evidence>
<dbReference type="InterPro" id="IPR036554">
    <property type="entry name" value="GHMP_kinase_C_sf"/>
</dbReference>
<keyword evidence="7 10" id="KW-0067">ATP-binding</keyword>
<comment type="pathway">
    <text evidence="10">Isoprenoid biosynthesis; isopentenyl diphosphate biosynthesis via DXP pathway; isopentenyl diphosphate from 1-deoxy-D-xylulose 5-phosphate: step 3/6.</text>
</comment>
<evidence type="ECO:0000259" key="12">
    <source>
        <dbReference type="Pfam" id="PF08544"/>
    </source>
</evidence>
<dbReference type="Pfam" id="PF08544">
    <property type="entry name" value="GHMP_kinases_C"/>
    <property type="match status" value="1"/>
</dbReference>
<dbReference type="UniPathway" id="UPA00056">
    <property type="reaction ID" value="UER00094"/>
</dbReference>
<evidence type="ECO:0000313" key="14">
    <source>
        <dbReference type="Proteomes" id="UP000020218"/>
    </source>
</evidence>
<evidence type="ECO:0000313" key="13">
    <source>
        <dbReference type="EMBL" id="EXI67617.1"/>
    </source>
</evidence>
<evidence type="ECO:0000256" key="4">
    <source>
        <dbReference type="ARBA" id="ARBA00022679"/>
    </source>
</evidence>
<dbReference type="PANTHER" id="PTHR43527:SF2">
    <property type="entry name" value="4-DIPHOSPHOCYTIDYL-2-C-METHYL-D-ERYTHRITOL KINASE, CHLOROPLASTIC"/>
    <property type="match status" value="1"/>
</dbReference>
<dbReference type="Proteomes" id="UP000020218">
    <property type="component" value="Unassembled WGS sequence"/>
</dbReference>
<keyword evidence="14" id="KW-1185">Reference proteome</keyword>
<feature type="domain" description="GHMP kinase N-terminal" evidence="11">
    <location>
        <begin position="76"/>
        <end position="151"/>
    </location>
</feature>
<comment type="catalytic activity">
    <reaction evidence="10">
        <text>4-CDP-2-C-methyl-D-erythritol + ATP = 4-CDP-2-C-methyl-D-erythritol 2-phosphate + ADP + H(+)</text>
        <dbReference type="Rhea" id="RHEA:18437"/>
        <dbReference type="ChEBI" id="CHEBI:15378"/>
        <dbReference type="ChEBI" id="CHEBI:30616"/>
        <dbReference type="ChEBI" id="CHEBI:57823"/>
        <dbReference type="ChEBI" id="CHEBI:57919"/>
        <dbReference type="ChEBI" id="CHEBI:456216"/>
        <dbReference type="EC" id="2.7.1.148"/>
    </reaction>
</comment>
<keyword evidence="5 10" id="KW-0547">Nucleotide-binding</keyword>